<dbReference type="Gene3D" id="3.40.1280.10">
    <property type="match status" value="1"/>
</dbReference>
<dbReference type="OrthoDB" id="9785673at2"/>
<feature type="domain" description="RNA 2-O ribose methyltransferase substrate binding" evidence="3">
    <location>
        <begin position="2"/>
        <end position="74"/>
    </location>
</feature>
<dbReference type="SUPFAM" id="SSF55315">
    <property type="entry name" value="L30e-like"/>
    <property type="match status" value="1"/>
</dbReference>
<dbReference type="PANTHER" id="PTHR46429:SF1">
    <property type="entry name" value="23S RRNA (GUANOSINE-2'-O-)-METHYLTRANSFERASE RLMB"/>
    <property type="match status" value="1"/>
</dbReference>
<dbReference type="GO" id="GO:0008173">
    <property type="term" value="F:RNA methyltransferase activity"/>
    <property type="evidence" value="ECO:0007669"/>
    <property type="project" value="InterPro"/>
</dbReference>
<keyword evidence="2 4" id="KW-0808">Transferase</keyword>
<evidence type="ECO:0000256" key="2">
    <source>
        <dbReference type="ARBA" id="ARBA00022679"/>
    </source>
</evidence>
<dbReference type="Pfam" id="PF00588">
    <property type="entry name" value="SpoU_methylase"/>
    <property type="match status" value="1"/>
</dbReference>
<dbReference type="Gene3D" id="3.30.1330.30">
    <property type="match status" value="1"/>
</dbReference>
<dbReference type="InterPro" id="IPR029028">
    <property type="entry name" value="Alpha/beta_knot_MTases"/>
</dbReference>
<gene>
    <name evidence="4" type="ordered locus">Suden_1908</name>
</gene>
<dbReference type="GO" id="GO:0006396">
    <property type="term" value="P:RNA processing"/>
    <property type="evidence" value="ECO:0007669"/>
    <property type="project" value="InterPro"/>
</dbReference>
<protein>
    <submittedName>
        <fullName evidence="4">RNA methyltransferase TrmH, group 3</fullName>
    </submittedName>
</protein>
<dbReference type="GO" id="GO:0003723">
    <property type="term" value="F:RNA binding"/>
    <property type="evidence" value="ECO:0007669"/>
    <property type="project" value="InterPro"/>
</dbReference>
<dbReference type="eggNOG" id="COG0566">
    <property type="taxonomic scope" value="Bacteria"/>
</dbReference>
<dbReference type="PANTHER" id="PTHR46429">
    <property type="entry name" value="23S RRNA (GUANOSINE-2'-O-)-METHYLTRANSFERASE RLMB"/>
    <property type="match status" value="1"/>
</dbReference>
<dbReference type="InterPro" id="IPR004441">
    <property type="entry name" value="rRNA_MeTrfase_TrmH"/>
</dbReference>
<proteinExistence type="predicted"/>
<dbReference type="KEGG" id="tdn:Suden_1908"/>
<dbReference type="SUPFAM" id="SSF75217">
    <property type="entry name" value="alpha/beta knot"/>
    <property type="match status" value="1"/>
</dbReference>
<evidence type="ECO:0000259" key="3">
    <source>
        <dbReference type="SMART" id="SM00967"/>
    </source>
</evidence>
<dbReference type="EMBL" id="CP000153">
    <property type="protein sequence ID" value="ABB45182.1"/>
    <property type="molecule type" value="Genomic_DNA"/>
</dbReference>
<organism evidence="4 5">
    <name type="scientific">Sulfurimonas denitrificans (strain ATCC 33889 / DSM 1251)</name>
    <name type="common">Thiomicrospira denitrificans (strain ATCC 33889 / DSM 1251)</name>
    <dbReference type="NCBI Taxonomy" id="326298"/>
    <lineage>
        <taxon>Bacteria</taxon>
        <taxon>Pseudomonadati</taxon>
        <taxon>Campylobacterota</taxon>
        <taxon>Epsilonproteobacteria</taxon>
        <taxon>Campylobacterales</taxon>
        <taxon>Sulfurimonadaceae</taxon>
        <taxon>Sulfurimonas</taxon>
    </lineage>
</organism>
<dbReference type="STRING" id="326298.Suden_1908"/>
<keyword evidence="1 4" id="KW-0489">Methyltransferase</keyword>
<dbReference type="CDD" id="cd18095">
    <property type="entry name" value="SpoU-like_rRNA-MTase"/>
    <property type="match status" value="1"/>
</dbReference>
<evidence type="ECO:0000313" key="5">
    <source>
        <dbReference type="Proteomes" id="UP000002714"/>
    </source>
</evidence>
<dbReference type="InterPro" id="IPR029064">
    <property type="entry name" value="Ribosomal_eL30-like_sf"/>
</dbReference>
<dbReference type="NCBIfam" id="TIGR00186">
    <property type="entry name" value="rRNA_methyl_3"/>
    <property type="match status" value="1"/>
</dbReference>
<keyword evidence="5" id="KW-1185">Reference proteome</keyword>
<evidence type="ECO:0000256" key="1">
    <source>
        <dbReference type="ARBA" id="ARBA00022603"/>
    </source>
</evidence>
<accession>Q30P99</accession>
<dbReference type="HOGENOM" id="CLU_021322_0_1_7"/>
<dbReference type="Proteomes" id="UP000002714">
    <property type="component" value="Chromosome"/>
</dbReference>
<sequence>MLIYAKQPINYIIQKHPTKIKKLYLAKEMDKKEYSQLMKIGFEIKRIPPDAAGKMCKNASHQGILAEVDEYVLCNYKTFLNYEFVLVLSGVTDVGNIGAIIRTAYALGVDGVIACGVKSLPIEAIVRTSTGALFDMPFAIEQNVLDVLNDLKMSGFTSYGADMGATDIRDVKIKQKRALFLGSEGEGLTQRVSSKLDELVSIKMSHEFDSLNVSVAGAILMDRMRK</sequence>
<dbReference type="InterPro" id="IPR001537">
    <property type="entry name" value="SpoU_MeTrfase"/>
</dbReference>
<evidence type="ECO:0000313" key="4">
    <source>
        <dbReference type="EMBL" id="ABB45182.1"/>
    </source>
</evidence>
<dbReference type="Pfam" id="PF08032">
    <property type="entry name" value="SpoU_sub_bind"/>
    <property type="match status" value="1"/>
</dbReference>
<dbReference type="InterPro" id="IPR029026">
    <property type="entry name" value="tRNA_m1G_MTases_N"/>
</dbReference>
<reference evidence="4 5" key="1">
    <citation type="journal article" date="2008" name="Appl. Environ. Microbiol.">
        <title>Genome of the epsilonproteobacterial chemolithoautotroph Sulfurimonas denitrificans.</title>
        <authorList>
            <person name="Sievert S.M."/>
            <person name="Scott K.M."/>
            <person name="Klotz M.G."/>
            <person name="Chain P.S.G."/>
            <person name="Hauser L.J."/>
            <person name="Hemp J."/>
            <person name="Huegler M."/>
            <person name="Land M."/>
            <person name="Lapidus A."/>
            <person name="Larimer F.W."/>
            <person name="Lucas S."/>
            <person name="Malfatti S.A."/>
            <person name="Meyer F."/>
            <person name="Paulsen I.T."/>
            <person name="Ren Q."/>
            <person name="Simon J."/>
            <person name="Bailey K."/>
            <person name="Diaz E."/>
            <person name="Fitzpatrick K.A."/>
            <person name="Glover B."/>
            <person name="Gwatney N."/>
            <person name="Korajkic A."/>
            <person name="Long A."/>
            <person name="Mobberley J.M."/>
            <person name="Pantry S.N."/>
            <person name="Pazder G."/>
            <person name="Peterson S."/>
            <person name="Quintanilla J.D."/>
            <person name="Sprinkle R."/>
            <person name="Stephens J."/>
            <person name="Thomas P."/>
            <person name="Vaughn R."/>
            <person name="Weber M.J."/>
            <person name="Wooten L.L."/>
        </authorList>
    </citation>
    <scope>NUCLEOTIDE SEQUENCE [LARGE SCALE GENOMIC DNA]</scope>
    <source>
        <strain evidence="5">ATCC 33889 / DSM 1251</strain>
    </source>
</reference>
<dbReference type="RefSeq" id="WP_011373522.1">
    <property type="nucleotide sequence ID" value="NC_007575.1"/>
</dbReference>
<dbReference type="GO" id="GO:0005829">
    <property type="term" value="C:cytosol"/>
    <property type="evidence" value="ECO:0007669"/>
    <property type="project" value="TreeGrafter"/>
</dbReference>
<dbReference type="InterPro" id="IPR013123">
    <property type="entry name" value="SpoU_subst-bd"/>
</dbReference>
<dbReference type="GO" id="GO:0032259">
    <property type="term" value="P:methylation"/>
    <property type="evidence" value="ECO:0007669"/>
    <property type="project" value="UniProtKB-KW"/>
</dbReference>
<name>Q30P99_SULDN</name>
<dbReference type="AlphaFoldDB" id="Q30P99"/>
<dbReference type="SMART" id="SM00967">
    <property type="entry name" value="SpoU_sub_bind"/>
    <property type="match status" value="1"/>
</dbReference>